<evidence type="ECO:0000256" key="3">
    <source>
        <dbReference type="ARBA" id="ARBA00022692"/>
    </source>
</evidence>
<keyword evidence="9" id="KW-1185">Reference proteome</keyword>
<dbReference type="EMBL" id="CP011280">
    <property type="protein sequence ID" value="AKC96009.1"/>
    <property type="molecule type" value="Genomic_DNA"/>
</dbReference>
<name>A0A0E3UU88_9FUSO</name>
<evidence type="ECO:0000256" key="6">
    <source>
        <dbReference type="SAM" id="Phobius"/>
    </source>
</evidence>
<dbReference type="Pfam" id="PF00892">
    <property type="entry name" value="EamA"/>
    <property type="match status" value="2"/>
</dbReference>
<dbReference type="PANTHER" id="PTHR42920">
    <property type="entry name" value="OS03G0707200 PROTEIN-RELATED"/>
    <property type="match status" value="1"/>
</dbReference>
<reference evidence="8 9" key="1">
    <citation type="journal article" date="2012" name="BMC Genomics">
        <title>Genomic sequence analysis and characterization of Sneathia amnii sp. nov.</title>
        <authorList>
            <consortium name="Vaginal Microbiome Consortium (additional members)"/>
            <person name="Harwich M.D.Jr."/>
            <person name="Serrano M.G."/>
            <person name="Fettweis J.M."/>
            <person name="Alves J.M."/>
            <person name="Reimers M.A."/>
            <person name="Buck G.A."/>
            <person name="Jefferson K.K."/>
        </authorList>
    </citation>
    <scope>NUCLEOTIDE SEQUENCE [LARGE SCALE GENOMIC DNA]</scope>
    <source>
        <strain evidence="8 9">SN35</strain>
    </source>
</reference>
<evidence type="ECO:0000256" key="5">
    <source>
        <dbReference type="ARBA" id="ARBA00023136"/>
    </source>
</evidence>
<dbReference type="GO" id="GO:0005886">
    <property type="term" value="C:plasma membrane"/>
    <property type="evidence" value="ECO:0007669"/>
    <property type="project" value="UniProtKB-SubCell"/>
</dbReference>
<dbReference type="PATRIC" id="fig|1069640.6.peg.1178"/>
<dbReference type="SUPFAM" id="SSF103481">
    <property type="entry name" value="Multidrug resistance efflux transporter EmrE"/>
    <property type="match status" value="2"/>
</dbReference>
<keyword evidence="4 6" id="KW-1133">Transmembrane helix</keyword>
<feature type="transmembrane region" description="Helical" evidence="6">
    <location>
        <begin position="65"/>
        <end position="82"/>
    </location>
</feature>
<evidence type="ECO:0000256" key="2">
    <source>
        <dbReference type="ARBA" id="ARBA00022475"/>
    </source>
</evidence>
<feature type="transmembrane region" description="Helical" evidence="6">
    <location>
        <begin position="216"/>
        <end position="237"/>
    </location>
</feature>
<comment type="subcellular location">
    <subcellularLocation>
        <location evidence="1">Cell membrane</location>
        <topology evidence="1">Multi-pass membrane protein</topology>
    </subcellularLocation>
</comment>
<protein>
    <recommendedName>
        <fullName evidence="7">EamA domain-containing protein</fullName>
    </recommendedName>
</protein>
<feature type="transmembrane region" description="Helical" evidence="6">
    <location>
        <begin position="277"/>
        <end position="296"/>
    </location>
</feature>
<feature type="transmembrane region" description="Helical" evidence="6">
    <location>
        <begin position="151"/>
        <end position="170"/>
    </location>
</feature>
<accession>A0A0E3UU88</accession>
<dbReference type="InterPro" id="IPR051258">
    <property type="entry name" value="Diverse_Substrate_Transporter"/>
</dbReference>
<sequence>MRRGFADLGLLLVGLLWGSGFVVTKIGLNEGISPVYMLGLRFVIATIFLLFVFRDTIKKIKLKDIKKMFLISFVLFFAYGFQIVGSKYTSASKAAFYTGVNVMFVPYISWMLNRKAPDVFTYLSTILCLLGIGFISYVPKENLFTLNVGDVFVIISAIFFGIHIALTGFYSKKYTVEKMILIQNSLASILFVIAVIFLTIFNVGDEKVRILSNKEIVSVLYMGLVTTGICLFLQALFQRYTSSVRASIFLATESIFAPIFAHIVLKEQLTRNVCFGGLFIVLAVILSEANGVIKYIRRKVNEIFKDIHKNV</sequence>
<dbReference type="PANTHER" id="PTHR42920:SF5">
    <property type="entry name" value="EAMA DOMAIN-CONTAINING PROTEIN"/>
    <property type="match status" value="1"/>
</dbReference>
<dbReference type="HOGENOM" id="CLU_033863_21_3_0"/>
<dbReference type="KEGG" id="sns:VC03_05935"/>
<evidence type="ECO:0000313" key="8">
    <source>
        <dbReference type="EMBL" id="AKC96009.1"/>
    </source>
</evidence>
<keyword evidence="3 6" id="KW-0812">Transmembrane</keyword>
<evidence type="ECO:0000259" key="7">
    <source>
        <dbReference type="Pfam" id="PF00892"/>
    </source>
</evidence>
<feature type="transmembrane region" description="Helical" evidence="6">
    <location>
        <begin position="244"/>
        <end position="265"/>
    </location>
</feature>
<feature type="transmembrane region" description="Helical" evidence="6">
    <location>
        <begin position="34"/>
        <end position="53"/>
    </location>
</feature>
<gene>
    <name evidence="8" type="ORF">VC03_05935</name>
</gene>
<feature type="domain" description="EamA" evidence="7">
    <location>
        <begin position="149"/>
        <end position="286"/>
    </location>
</feature>
<organism evidence="8 9">
    <name type="scientific">Sneathia vaginalis</name>
    <dbReference type="NCBI Taxonomy" id="187101"/>
    <lineage>
        <taxon>Bacteria</taxon>
        <taxon>Fusobacteriati</taxon>
        <taxon>Fusobacteriota</taxon>
        <taxon>Fusobacteriia</taxon>
        <taxon>Fusobacteriales</taxon>
        <taxon>Leptotrichiaceae</taxon>
        <taxon>Sneathia</taxon>
    </lineage>
</organism>
<feature type="transmembrane region" description="Helical" evidence="6">
    <location>
        <begin position="119"/>
        <end position="139"/>
    </location>
</feature>
<feature type="transmembrane region" description="Helical" evidence="6">
    <location>
        <begin position="94"/>
        <end position="112"/>
    </location>
</feature>
<evidence type="ECO:0000313" key="9">
    <source>
        <dbReference type="Proteomes" id="UP000033103"/>
    </source>
</evidence>
<dbReference type="AlphaFoldDB" id="A0A0E3UU88"/>
<dbReference type="OrthoDB" id="9804865at2"/>
<keyword evidence="5 6" id="KW-0472">Membrane</keyword>
<dbReference type="InterPro" id="IPR037185">
    <property type="entry name" value="EmrE-like"/>
</dbReference>
<feature type="transmembrane region" description="Helical" evidence="6">
    <location>
        <begin position="182"/>
        <end position="204"/>
    </location>
</feature>
<keyword evidence="2" id="KW-1003">Cell membrane</keyword>
<dbReference type="Proteomes" id="UP000033103">
    <property type="component" value="Chromosome"/>
</dbReference>
<feature type="domain" description="EamA" evidence="7">
    <location>
        <begin position="6"/>
        <end position="136"/>
    </location>
</feature>
<dbReference type="STRING" id="187101.VC03_05935"/>
<proteinExistence type="predicted"/>
<evidence type="ECO:0000256" key="1">
    <source>
        <dbReference type="ARBA" id="ARBA00004651"/>
    </source>
</evidence>
<evidence type="ECO:0000256" key="4">
    <source>
        <dbReference type="ARBA" id="ARBA00022989"/>
    </source>
</evidence>
<dbReference type="RefSeq" id="WP_046329113.1">
    <property type="nucleotide sequence ID" value="NZ_CP011280.1"/>
</dbReference>
<dbReference type="InterPro" id="IPR000620">
    <property type="entry name" value="EamA_dom"/>
</dbReference>